<proteinExistence type="predicted"/>
<organism evidence="1 2">
    <name type="scientific">Fuscovulum blasticum DSM 2131</name>
    <dbReference type="NCBI Taxonomy" id="1188250"/>
    <lineage>
        <taxon>Bacteria</taxon>
        <taxon>Pseudomonadati</taxon>
        <taxon>Pseudomonadota</taxon>
        <taxon>Alphaproteobacteria</taxon>
        <taxon>Rhodobacterales</taxon>
        <taxon>Paracoccaceae</taxon>
        <taxon>Pseudogemmobacter</taxon>
    </lineage>
</organism>
<gene>
    <name evidence="1" type="ORF">C5F44_13640</name>
</gene>
<evidence type="ECO:0008006" key="3">
    <source>
        <dbReference type="Google" id="ProtNLM"/>
    </source>
</evidence>
<dbReference type="AlphaFoldDB" id="A0A2T4J694"/>
<accession>A0A2T4J694</accession>
<dbReference type="EMBL" id="PZKE01000014">
    <property type="protein sequence ID" value="PTE13385.1"/>
    <property type="molecule type" value="Genomic_DNA"/>
</dbReference>
<reference evidence="1 2" key="1">
    <citation type="submission" date="2018-03" db="EMBL/GenBank/DDBJ databases">
        <title>Rhodobacter blasticus.</title>
        <authorList>
            <person name="Meyer T.E."/>
            <person name="Miller S."/>
            <person name="Lodha T."/>
            <person name="Gandham S."/>
            <person name="Chintalapati S."/>
            <person name="Chintalapati V.R."/>
        </authorList>
    </citation>
    <scope>NUCLEOTIDE SEQUENCE [LARGE SCALE GENOMIC DNA]</scope>
    <source>
        <strain evidence="1 2">DSM 2131</strain>
    </source>
</reference>
<comment type="caution">
    <text evidence="1">The sequence shown here is derived from an EMBL/GenBank/DDBJ whole genome shotgun (WGS) entry which is preliminary data.</text>
</comment>
<dbReference type="Proteomes" id="UP000241362">
    <property type="component" value="Unassembled WGS sequence"/>
</dbReference>
<evidence type="ECO:0000313" key="2">
    <source>
        <dbReference type="Proteomes" id="UP000241362"/>
    </source>
</evidence>
<evidence type="ECO:0000313" key="1">
    <source>
        <dbReference type="EMBL" id="PTE13385.1"/>
    </source>
</evidence>
<name>A0A2T4J694_FUSBL</name>
<protein>
    <recommendedName>
        <fullName evidence="3">Rhamnan synthesis protein F</fullName>
    </recommendedName>
</protein>
<keyword evidence="2" id="KW-1185">Reference proteome</keyword>
<sequence length="421" mass="47796">MGYLHTLALYPAARTVVTAQSLRMWLKTLGQRPRVHHETAYDGRPILLLALYEKGGLRPDVTRLLRAARGQGLYVLAVNTLRLTDPAATRDLIDCYIERPNFGRDFGSYKTGFLHLFARGWQGTCPRLLMLNDSIYFSQERMPAFLRDMMAPEAEVLGGTENFEIEYHLGSFCIAMAGRILAHPQFRAYWRGYRLTDVRPVVIRRGEMGLSKALKRCVADPRGFAALYGAARYLRALQQDDSLIDVTLTRARTSDLTGWKRVSPENIRTALQGRFLAPVNTLSKQVEKHDIQLDARLEELNRRMFVKDRETLLGYLRKNLDDGAQADEAILMEAIRSELGHAFLEGSQIHQNAAILLHMGMPLVKLDGLYRGMFNLFDIRNITAALTVDEQQELTALLVERPYGNDTLTGWRRAAFNRGLI</sequence>